<organism evidence="3 4">
    <name type="scientific">Erythranthe guttata</name>
    <name type="common">Yellow monkey flower</name>
    <name type="synonym">Mimulus guttatus</name>
    <dbReference type="NCBI Taxonomy" id="4155"/>
    <lineage>
        <taxon>Eukaryota</taxon>
        <taxon>Viridiplantae</taxon>
        <taxon>Streptophyta</taxon>
        <taxon>Embryophyta</taxon>
        <taxon>Tracheophyta</taxon>
        <taxon>Spermatophyta</taxon>
        <taxon>Magnoliopsida</taxon>
        <taxon>eudicotyledons</taxon>
        <taxon>Gunneridae</taxon>
        <taxon>Pentapetalae</taxon>
        <taxon>asterids</taxon>
        <taxon>lamiids</taxon>
        <taxon>Lamiales</taxon>
        <taxon>Phrymaceae</taxon>
        <taxon>Erythranthe</taxon>
    </lineage>
</organism>
<feature type="non-terminal residue" evidence="3">
    <location>
        <position position="139"/>
    </location>
</feature>
<dbReference type="PANTHER" id="PTHR31147">
    <property type="entry name" value="ACYL TRANSFERASE 4"/>
    <property type="match status" value="1"/>
</dbReference>
<dbReference type="Proteomes" id="UP000030748">
    <property type="component" value="Unassembled WGS sequence"/>
</dbReference>
<reference evidence="3 4" key="1">
    <citation type="journal article" date="2013" name="Proc. Natl. Acad. Sci. U.S.A.">
        <title>Fine-scale variation in meiotic recombination in Mimulus inferred from population shotgun sequencing.</title>
        <authorList>
            <person name="Hellsten U."/>
            <person name="Wright K.M."/>
            <person name="Jenkins J."/>
            <person name="Shu S."/>
            <person name="Yuan Y."/>
            <person name="Wessler S.R."/>
            <person name="Schmutz J."/>
            <person name="Willis J.H."/>
            <person name="Rokhsar D.S."/>
        </authorList>
    </citation>
    <scope>NUCLEOTIDE SEQUENCE [LARGE SCALE GENOMIC DNA]</scope>
    <source>
        <strain evidence="4">cv. DUN x IM62</strain>
    </source>
</reference>
<dbReference type="PANTHER" id="PTHR31147:SF66">
    <property type="entry name" value="OS05G0315700 PROTEIN"/>
    <property type="match status" value="1"/>
</dbReference>
<keyword evidence="2" id="KW-0808">Transferase</keyword>
<keyword evidence="4" id="KW-1185">Reference proteome</keyword>
<proteinExistence type="inferred from homology"/>
<evidence type="ECO:0000313" key="4">
    <source>
        <dbReference type="Proteomes" id="UP000030748"/>
    </source>
</evidence>
<name>A0A022RLQ6_ERYGU</name>
<evidence type="ECO:0000256" key="2">
    <source>
        <dbReference type="ARBA" id="ARBA00022679"/>
    </source>
</evidence>
<gene>
    <name evidence="3" type="ORF">MIMGU_mgv1a019240mg</name>
</gene>
<protein>
    <submittedName>
        <fullName evidence="3">Uncharacterized protein</fullName>
    </submittedName>
</protein>
<dbReference type="InterPro" id="IPR023213">
    <property type="entry name" value="CAT-like_dom_sf"/>
</dbReference>
<dbReference type="GO" id="GO:0016740">
    <property type="term" value="F:transferase activity"/>
    <property type="evidence" value="ECO:0007669"/>
    <property type="project" value="UniProtKB-KW"/>
</dbReference>
<sequence>MTTKYTLFYKRALSTRFSLRIYQPINTLTRALTFKVTRHNPELIPPTKPTPHEFKPLSDIDDEKGLCFQVPIIQFYRINPSVKVDPIEVVCKAIAKALISYSQCTGEGVMFIEVDVDVALEQFGDELQPLVSCLEELFM</sequence>
<dbReference type="EMBL" id="KI630323">
    <property type="protein sequence ID" value="EYU41402.1"/>
    <property type="molecule type" value="Genomic_DNA"/>
</dbReference>
<evidence type="ECO:0000313" key="3">
    <source>
        <dbReference type="EMBL" id="EYU41402.1"/>
    </source>
</evidence>
<dbReference type="AlphaFoldDB" id="A0A022RLQ6"/>
<dbReference type="InterPro" id="IPR050898">
    <property type="entry name" value="Plant_acyltransferase"/>
</dbReference>
<dbReference type="Gene3D" id="3.30.559.10">
    <property type="entry name" value="Chloramphenicol acetyltransferase-like domain"/>
    <property type="match status" value="1"/>
</dbReference>
<comment type="similarity">
    <text evidence="1">Belongs to the plant acyltransferase family.</text>
</comment>
<dbReference type="STRING" id="4155.A0A022RLQ6"/>
<accession>A0A022RLQ6</accession>
<evidence type="ECO:0000256" key="1">
    <source>
        <dbReference type="ARBA" id="ARBA00009861"/>
    </source>
</evidence>